<evidence type="ECO:0000256" key="7">
    <source>
        <dbReference type="ARBA" id="ARBA00047899"/>
    </source>
</evidence>
<sequence>MGDTRSRSSTISRLGKLFGGSKDAAVVAPVPSVPAGLTVRTNDIVSQLSQDTGLRPTTSRELSALRGRSSTPVSPIQSPALISPVTSPNASPRPPSRSASGRVGGTTNSKPNGGAGTSNSGTGSANSSPATPPTGVRSQPVSRSSSTMRKPSTTNGTASTTSTTTSPSLVAASGITAPTANTTATTTMGNSGTNGAPHSGTTPAVSRNSSISRNKSTIHSNTSHTNLNSLPAASGPNCKPRFRILDSGNHEHNLRSAKRQEKLSNMLKDLLGAKKLRDGAKSEVPNILQGVPVTDTAKPPTLFAGLVNQVKNNTSPYHGQPPGESTATAAQRDSRSFVEKYGRCQEVVGKGSFGVVRVAHKKSDNTDDGIHTSNGSNGNNTGDLAGGTAGPGGEILYAVKEFKRKQNESEQKYNRRLTSEFCISSSLKHRNIIDTLDLLKDAKGDYCEVMEFCSGGDLYTLIIASGKLEYAEADCFFKQLIRGVNYMHDMGVSHRDLKPENLLLTQQGVLKITDFGNGECFKMAWEKEIQLSEGICGSSPYIAPEEFTQKSFDPRCVDIWACGVIYMAMRTGRQLWKLADQKKDEFFEEYLLKRKDATGYDPIESLKRARCRNVIYSILDPKPERRITGKQILNSEWGREIKVCAAGEGHAIEG</sequence>
<evidence type="ECO:0000313" key="11">
    <source>
        <dbReference type="EMBL" id="CAK7917784.1"/>
    </source>
</evidence>
<keyword evidence="5 11" id="KW-0418">Kinase</keyword>
<dbReference type="PANTHER" id="PTHR24343:SF558">
    <property type="entry name" value="PROTEIN KINASE DOMAIN-CONTAINING PROTEIN"/>
    <property type="match status" value="1"/>
</dbReference>
<keyword evidence="6" id="KW-0067">ATP-binding</keyword>
<dbReference type="SMART" id="SM00220">
    <property type="entry name" value="S_TKc"/>
    <property type="match status" value="1"/>
</dbReference>
<evidence type="ECO:0000256" key="5">
    <source>
        <dbReference type="ARBA" id="ARBA00022777"/>
    </source>
</evidence>
<dbReference type="InterPro" id="IPR000719">
    <property type="entry name" value="Prot_kinase_dom"/>
</dbReference>
<keyword evidence="3" id="KW-0808">Transferase</keyword>
<evidence type="ECO:0000256" key="2">
    <source>
        <dbReference type="ARBA" id="ARBA00022527"/>
    </source>
</evidence>
<dbReference type="Proteomes" id="UP001497600">
    <property type="component" value="Chromosome G"/>
</dbReference>
<dbReference type="SUPFAM" id="SSF56112">
    <property type="entry name" value="Protein kinase-like (PK-like)"/>
    <property type="match status" value="1"/>
</dbReference>
<dbReference type="EC" id="2.7.11.1" evidence="1"/>
<dbReference type="PROSITE" id="PS00108">
    <property type="entry name" value="PROTEIN_KINASE_ST"/>
    <property type="match status" value="1"/>
</dbReference>
<dbReference type="Gene3D" id="1.10.510.10">
    <property type="entry name" value="Transferase(Phosphotransferase) domain 1"/>
    <property type="match status" value="1"/>
</dbReference>
<reference evidence="11 12" key="1">
    <citation type="submission" date="2024-01" db="EMBL/GenBank/DDBJ databases">
        <authorList>
            <consortium name="Genoscope - CEA"/>
            <person name="William W."/>
        </authorList>
    </citation>
    <scope>NUCLEOTIDE SEQUENCE [LARGE SCALE GENOMIC DNA]</scope>
    <source>
        <strain evidence="11 12">29B2s-10</strain>
    </source>
</reference>
<feature type="compositionally biased region" description="Polar residues" evidence="9">
    <location>
        <begin position="68"/>
        <end position="77"/>
    </location>
</feature>
<feature type="compositionally biased region" description="Low complexity" evidence="9">
    <location>
        <begin position="152"/>
        <end position="196"/>
    </location>
</feature>
<dbReference type="InterPro" id="IPR008271">
    <property type="entry name" value="Ser/Thr_kinase_AS"/>
</dbReference>
<dbReference type="CDD" id="cd13994">
    <property type="entry name" value="STKc_HAL4_like"/>
    <property type="match status" value="1"/>
</dbReference>
<dbReference type="EMBL" id="OZ004259">
    <property type="protein sequence ID" value="CAK7917784.1"/>
    <property type="molecule type" value="Genomic_DNA"/>
</dbReference>
<feature type="compositionally biased region" description="Low complexity" evidence="9">
    <location>
        <begin position="117"/>
        <end position="129"/>
    </location>
</feature>
<dbReference type="PANTHER" id="PTHR24343">
    <property type="entry name" value="SERINE/THREONINE KINASE"/>
    <property type="match status" value="1"/>
</dbReference>
<dbReference type="InterPro" id="IPR011009">
    <property type="entry name" value="Kinase-like_dom_sf"/>
</dbReference>
<feature type="region of interest" description="Disordered" evidence="9">
    <location>
        <begin position="313"/>
        <end position="334"/>
    </location>
</feature>
<evidence type="ECO:0000256" key="3">
    <source>
        <dbReference type="ARBA" id="ARBA00022679"/>
    </source>
</evidence>
<accession>A0ABP0EM11</accession>
<feature type="compositionally biased region" description="Polar residues" evidence="9">
    <location>
        <begin position="136"/>
        <end position="151"/>
    </location>
</feature>
<feature type="compositionally biased region" description="Polar residues" evidence="9">
    <location>
        <begin position="313"/>
        <end position="331"/>
    </location>
</feature>
<evidence type="ECO:0000259" key="10">
    <source>
        <dbReference type="PROSITE" id="PS50011"/>
    </source>
</evidence>
<keyword evidence="2" id="KW-0723">Serine/threonine-protein kinase</keyword>
<comment type="catalytic activity">
    <reaction evidence="7">
        <text>L-threonyl-[protein] + ATP = O-phospho-L-threonyl-[protein] + ADP + H(+)</text>
        <dbReference type="Rhea" id="RHEA:46608"/>
        <dbReference type="Rhea" id="RHEA-COMP:11060"/>
        <dbReference type="Rhea" id="RHEA-COMP:11605"/>
        <dbReference type="ChEBI" id="CHEBI:15378"/>
        <dbReference type="ChEBI" id="CHEBI:30013"/>
        <dbReference type="ChEBI" id="CHEBI:30616"/>
        <dbReference type="ChEBI" id="CHEBI:61977"/>
        <dbReference type="ChEBI" id="CHEBI:456216"/>
        <dbReference type="EC" id="2.7.11.1"/>
    </reaction>
</comment>
<protein>
    <recommendedName>
        <fullName evidence="1">non-specific serine/threonine protein kinase</fullName>
        <ecNumber evidence="1">2.7.11.1</ecNumber>
    </recommendedName>
</protein>
<proteinExistence type="predicted"/>
<evidence type="ECO:0000313" key="12">
    <source>
        <dbReference type="Proteomes" id="UP001497600"/>
    </source>
</evidence>
<evidence type="ECO:0000256" key="6">
    <source>
        <dbReference type="ARBA" id="ARBA00022840"/>
    </source>
</evidence>
<feature type="domain" description="Protein kinase" evidence="10">
    <location>
        <begin position="342"/>
        <end position="638"/>
    </location>
</feature>
<feature type="region of interest" description="Disordered" evidence="9">
    <location>
        <begin position="48"/>
        <end position="245"/>
    </location>
</feature>
<evidence type="ECO:0000256" key="8">
    <source>
        <dbReference type="ARBA" id="ARBA00048679"/>
    </source>
</evidence>
<keyword evidence="12" id="KW-1185">Reference proteome</keyword>
<gene>
    <name evidence="11" type="primary">SAT4</name>
    <name evidence="11" type="ORF">CAAN4_G10198</name>
</gene>
<dbReference type="GO" id="GO:0016301">
    <property type="term" value="F:kinase activity"/>
    <property type="evidence" value="ECO:0007669"/>
    <property type="project" value="UniProtKB-KW"/>
</dbReference>
<organism evidence="11 12">
    <name type="scientific">[Candida] anglica</name>
    <dbReference type="NCBI Taxonomy" id="148631"/>
    <lineage>
        <taxon>Eukaryota</taxon>
        <taxon>Fungi</taxon>
        <taxon>Dikarya</taxon>
        <taxon>Ascomycota</taxon>
        <taxon>Saccharomycotina</taxon>
        <taxon>Pichiomycetes</taxon>
        <taxon>Debaryomycetaceae</taxon>
        <taxon>Kurtzmaniella</taxon>
    </lineage>
</organism>
<evidence type="ECO:0000256" key="1">
    <source>
        <dbReference type="ARBA" id="ARBA00012513"/>
    </source>
</evidence>
<feature type="region of interest" description="Disordered" evidence="9">
    <location>
        <begin position="363"/>
        <end position="386"/>
    </location>
</feature>
<dbReference type="Pfam" id="PF00069">
    <property type="entry name" value="Pkinase"/>
    <property type="match status" value="1"/>
</dbReference>
<feature type="compositionally biased region" description="Polar residues" evidence="9">
    <location>
        <begin position="48"/>
        <end position="61"/>
    </location>
</feature>
<name>A0ABP0EM11_9ASCO</name>
<evidence type="ECO:0000256" key="9">
    <source>
        <dbReference type="SAM" id="MobiDB-lite"/>
    </source>
</evidence>
<feature type="compositionally biased region" description="Polar residues" evidence="9">
    <location>
        <begin position="199"/>
        <end position="231"/>
    </location>
</feature>
<comment type="catalytic activity">
    <reaction evidence="8">
        <text>L-seryl-[protein] + ATP = O-phospho-L-seryl-[protein] + ADP + H(+)</text>
        <dbReference type="Rhea" id="RHEA:17989"/>
        <dbReference type="Rhea" id="RHEA-COMP:9863"/>
        <dbReference type="Rhea" id="RHEA-COMP:11604"/>
        <dbReference type="ChEBI" id="CHEBI:15378"/>
        <dbReference type="ChEBI" id="CHEBI:29999"/>
        <dbReference type="ChEBI" id="CHEBI:30616"/>
        <dbReference type="ChEBI" id="CHEBI:83421"/>
        <dbReference type="ChEBI" id="CHEBI:456216"/>
        <dbReference type="EC" id="2.7.11.1"/>
    </reaction>
</comment>
<dbReference type="PROSITE" id="PS50011">
    <property type="entry name" value="PROTEIN_KINASE_DOM"/>
    <property type="match status" value="1"/>
</dbReference>
<feature type="compositionally biased region" description="Low complexity" evidence="9">
    <location>
        <begin position="372"/>
        <end position="383"/>
    </location>
</feature>
<evidence type="ECO:0000256" key="4">
    <source>
        <dbReference type="ARBA" id="ARBA00022741"/>
    </source>
</evidence>
<keyword evidence="4" id="KW-0547">Nucleotide-binding</keyword>